<organism evidence="1 2">
    <name type="scientific">Cercophora newfieldiana</name>
    <dbReference type="NCBI Taxonomy" id="92897"/>
    <lineage>
        <taxon>Eukaryota</taxon>
        <taxon>Fungi</taxon>
        <taxon>Dikarya</taxon>
        <taxon>Ascomycota</taxon>
        <taxon>Pezizomycotina</taxon>
        <taxon>Sordariomycetes</taxon>
        <taxon>Sordariomycetidae</taxon>
        <taxon>Sordariales</taxon>
        <taxon>Lasiosphaeriaceae</taxon>
        <taxon>Cercophora</taxon>
    </lineage>
</organism>
<accession>A0AA39YGW9</accession>
<evidence type="ECO:0000313" key="1">
    <source>
        <dbReference type="EMBL" id="KAK0651266.1"/>
    </source>
</evidence>
<dbReference type="EMBL" id="JAULSV010000002">
    <property type="protein sequence ID" value="KAK0651266.1"/>
    <property type="molecule type" value="Genomic_DNA"/>
</dbReference>
<dbReference type="Proteomes" id="UP001174936">
    <property type="component" value="Unassembled WGS sequence"/>
</dbReference>
<keyword evidence="2" id="KW-1185">Reference proteome</keyword>
<comment type="caution">
    <text evidence="1">The sequence shown here is derived from an EMBL/GenBank/DDBJ whole genome shotgun (WGS) entry which is preliminary data.</text>
</comment>
<sequence>MLCNLRSCESPFLACSSGKSQARWNWPLFWAFRGEKTDRPLRSHPMSLRRGRL</sequence>
<name>A0AA39YGW9_9PEZI</name>
<evidence type="ECO:0000313" key="2">
    <source>
        <dbReference type="Proteomes" id="UP001174936"/>
    </source>
</evidence>
<proteinExistence type="predicted"/>
<gene>
    <name evidence="1" type="ORF">B0T16DRAFT_403486</name>
</gene>
<reference evidence="1" key="1">
    <citation type="submission" date="2023-06" db="EMBL/GenBank/DDBJ databases">
        <title>Genome-scale phylogeny and comparative genomics of the fungal order Sordariales.</title>
        <authorList>
            <consortium name="Lawrence Berkeley National Laboratory"/>
            <person name="Hensen N."/>
            <person name="Bonometti L."/>
            <person name="Westerberg I."/>
            <person name="Brannstrom I.O."/>
            <person name="Guillou S."/>
            <person name="Cros-Aarteil S."/>
            <person name="Calhoun S."/>
            <person name="Haridas S."/>
            <person name="Kuo A."/>
            <person name="Mondo S."/>
            <person name="Pangilinan J."/>
            <person name="Riley R."/>
            <person name="Labutti K."/>
            <person name="Andreopoulos B."/>
            <person name="Lipzen A."/>
            <person name="Chen C."/>
            <person name="Yanf M."/>
            <person name="Daum C."/>
            <person name="Ng V."/>
            <person name="Clum A."/>
            <person name="Steindorff A."/>
            <person name="Ohm R."/>
            <person name="Martin F."/>
            <person name="Silar P."/>
            <person name="Natvig D."/>
            <person name="Lalanne C."/>
            <person name="Gautier V."/>
            <person name="Ament-Velasquez S.L."/>
            <person name="Kruys A."/>
            <person name="Hutchinson M.I."/>
            <person name="Powell A.J."/>
            <person name="Barry K."/>
            <person name="Miller A.N."/>
            <person name="Grigoriev I.V."/>
            <person name="Debuchy R."/>
            <person name="Gladieux P."/>
            <person name="Thoren M.H."/>
            <person name="Johannesson H."/>
        </authorList>
    </citation>
    <scope>NUCLEOTIDE SEQUENCE</scope>
    <source>
        <strain evidence="1">SMH2532-1</strain>
    </source>
</reference>
<protein>
    <submittedName>
        <fullName evidence="1">Uncharacterized protein</fullName>
    </submittedName>
</protein>
<dbReference type="AlphaFoldDB" id="A0AA39YGW9"/>